<protein>
    <submittedName>
        <fullName evidence="1">Putative lipoprotein</fullName>
    </submittedName>
</protein>
<keyword evidence="1" id="KW-0449">Lipoprotein</keyword>
<name>F5Y723_LEAAZ</name>
<dbReference type="RefSeq" id="WP_015710819.1">
    <property type="nucleotide sequence ID" value="NC_015577.1"/>
</dbReference>
<gene>
    <name evidence="1" type="ordered locus">TREAZ_1173</name>
</gene>
<accession>F5Y723</accession>
<keyword evidence="2" id="KW-1185">Reference proteome</keyword>
<dbReference type="InParanoid" id="F5Y723"/>
<reference evidence="2" key="1">
    <citation type="submission" date="2009-12" db="EMBL/GenBank/DDBJ databases">
        <title>Complete sequence of Treponema azotonutricium strain ZAS-9.</title>
        <authorList>
            <person name="Tetu S.G."/>
            <person name="Matson E."/>
            <person name="Ren Q."/>
            <person name="Seshadri R."/>
            <person name="Elbourne L."/>
            <person name="Hassan K.A."/>
            <person name="Durkin A."/>
            <person name="Radune D."/>
            <person name="Mohamoud Y."/>
            <person name="Shay R."/>
            <person name="Jin S."/>
            <person name="Zhang X."/>
            <person name="Lucey K."/>
            <person name="Ballor N.R."/>
            <person name="Ottesen E."/>
            <person name="Rosenthal R."/>
            <person name="Allen A."/>
            <person name="Leadbetter J.R."/>
            <person name="Paulsen I.T."/>
        </authorList>
    </citation>
    <scope>NUCLEOTIDE SEQUENCE [LARGE SCALE GENOMIC DNA]</scope>
    <source>
        <strain evidence="2">ATCC BAA-888 / DSM 13862 / ZAS-9</strain>
    </source>
</reference>
<dbReference type="PROSITE" id="PS51257">
    <property type="entry name" value="PROKAR_LIPOPROTEIN"/>
    <property type="match status" value="1"/>
</dbReference>
<dbReference type="Proteomes" id="UP000009222">
    <property type="component" value="Chromosome"/>
</dbReference>
<organism evidence="1 2">
    <name type="scientific">Leadbettera azotonutricia (strain ATCC BAA-888 / DSM 13862 / ZAS-9)</name>
    <name type="common">Treponema azotonutricium</name>
    <dbReference type="NCBI Taxonomy" id="545695"/>
    <lineage>
        <taxon>Bacteria</taxon>
        <taxon>Pseudomonadati</taxon>
        <taxon>Spirochaetota</taxon>
        <taxon>Spirochaetia</taxon>
        <taxon>Spirochaetales</taxon>
        <taxon>Breznakiellaceae</taxon>
        <taxon>Leadbettera</taxon>
    </lineage>
</organism>
<evidence type="ECO:0000313" key="2">
    <source>
        <dbReference type="Proteomes" id="UP000009222"/>
    </source>
</evidence>
<sequence length="265" mass="29167">MKKDPAHFHTVLGLCLISLAACYSEPEIKNDSHTFLTNPFIGRWQTGSEYYEFREDGTGGVSSNLNGPFANDFSYFIWYGQGLGNLPKHNTLITAGGDTTTAGNAEIKQFAFLVNSNGTITCTPQILTPAANGSFTIAPDSAAAAVFNPLGSAANKSFALHNPFIGEWHAAWNGSEHEGSDSTWSYQFRADGTVKTYHHGLHQFENGYLVRGQVLVILGEWRFNDNFGYISSTFTIHDNGNISSDEQDHGGLHWDFTRVDTAEWK</sequence>
<dbReference type="EMBL" id="CP001841">
    <property type="protein sequence ID" value="AEF83495.1"/>
    <property type="molecule type" value="Genomic_DNA"/>
</dbReference>
<dbReference type="STRING" id="545695.TREAZ_1173"/>
<dbReference type="AlphaFoldDB" id="F5Y723"/>
<proteinExistence type="predicted"/>
<reference evidence="1 2" key="2">
    <citation type="journal article" date="2011" name="ISME J.">
        <title>RNA-seq reveals cooperative metabolic interactions between two termite-gut spirochete species in co-culture.</title>
        <authorList>
            <person name="Rosenthal A.Z."/>
            <person name="Matson E.G."/>
            <person name="Eldar A."/>
            <person name="Leadbetter J.R."/>
        </authorList>
    </citation>
    <scope>NUCLEOTIDE SEQUENCE [LARGE SCALE GENOMIC DNA]</scope>
    <source>
        <strain evidence="2">ATCC BAA-888 / DSM 13862 / ZAS-9</strain>
    </source>
</reference>
<dbReference type="HOGENOM" id="CLU_1049462_0_0_12"/>
<evidence type="ECO:0000313" key="1">
    <source>
        <dbReference type="EMBL" id="AEF83495.1"/>
    </source>
</evidence>
<dbReference type="KEGG" id="taz:TREAZ_1173"/>